<reference evidence="2 3" key="1">
    <citation type="journal article" date="2023" name="Mol. Biol. Evol.">
        <title>Genomics of Secondarily Temperate Adaptation in the Only Non-Antarctic Icefish.</title>
        <authorList>
            <person name="Rivera-Colon A.G."/>
            <person name="Rayamajhi N."/>
            <person name="Minhas B.F."/>
            <person name="Madrigal G."/>
            <person name="Bilyk K.T."/>
            <person name="Yoon V."/>
            <person name="Hune M."/>
            <person name="Gregory S."/>
            <person name="Cheng C.H.C."/>
            <person name="Catchen J.M."/>
        </authorList>
    </citation>
    <scope>NUCLEOTIDE SEQUENCE [LARGE SCALE GENOMIC DNA]</scope>
    <source>
        <tissue evidence="2">White muscle</tissue>
    </source>
</reference>
<dbReference type="Proteomes" id="UP001331515">
    <property type="component" value="Unassembled WGS sequence"/>
</dbReference>
<comment type="caution">
    <text evidence="2">The sequence shown here is derived from an EMBL/GenBank/DDBJ whole genome shotgun (WGS) entry which is preliminary data.</text>
</comment>
<dbReference type="EMBL" id="JAURVH010001529">
    <property type="protein sequence ID" value="KAK5908893.1"/>
    <property type="molecule type" value="Genomic_DNA"/>
</dbReference>
<feature type="region of interest" description="Disordered" evidence="1">
    <location>
        <begin position="1"/>
        <end position="68"/>
    </location>
</feature>
<proteinExistence type="predicted"/>
<dbReference type="AlphaFoldDB" id="A0AAN8CXA6"/>
<name>A0AAN8CXA6_CHAGU</name>
<evidence type="ECO:0000313" key="2">
    <source>
        <dbReference type="EMBL" id="KAK5908893.1"/>
    </source>
</evidence>
<evidence type="ECO:0000313" key="3">
    <source>
        <dbReference type="Proteomes" id="UP001331515"/>
    </source>
</evidence>
<organism evidence="2 3">
    <name type="scientific">Champsocephalus gunnari</name>
    <name type="common">Mackerel icefish</name>
    <dbReference type="NCBI Taxonomy" id="52237"/>
    <lineage>
        <taxon>Eukaryota</taxon>
        <taxon>Metazoa</taxon>
        <taxon>Chordata</taxon>
        <taxon>Craniata</taxon>
        <taxon>Vertebrata</taxon>
        <taxon>Euteleostomi</taxon>
        <taxon>Actinopterygii</taxon>
        <taxon>Neopterygii</taxon>
        <taxon>Teleostei</taxon>
        <taxon>Neoteleostei</taxon>
        <taxon>Acanthomorphata</taxon>
        <taxon>Eupercaria</taxon>
        <taxon>Perciformes</taxon>
        <taxon>Notothenioidei</taxon>
        <taxon>Channichthyidae</taxon>
        <taxon>Champsocephalus</taxon>
    </lineage>
</organism>
<gene>
    <name evidence="2" type="ORF">CgunFtcFv8_016911</name>
</gene>
<keyword evidence="3" id="KW-1185">Reference proteome</keyword>
<protein>
    <submittedName>
        <fullName evidence="2">Uncharacterized protein</fullName>
    </submittedName>
</protein>
<evidence type="ECO:0000256" key="1">
    <source>
        <dbReference type="SAM" id="MobiDB-lite"/>
    </source>
</evidence>
<accession>A0AAN8CXA6</accession>
<sequence>MWVSGRTARGVAVGTRGNENEIRMKSDGSSSADIQICALAVGGSKSKRKRPNIHNPGCSGEKEPADSR</sequence>